<accession>A8X5I1</accession>
<dbReference type="HOGENOM" id="CLU_058687_0_0_1"/>
<protein>
    <submittedName>
        <fullName evidence="4">Protein CBG07982</fullName>
    </submittedName>
</protein>
<feature type="transmembrane region" description="Helical" evidence="2">
    <location>
        <begin position="15"/>
        <end position="34"/>
    </location>
</feature>
<gene>
    <name evidence="4 6" type="ORF">CBG07982</name>
    <name evidence="4" type="ORF">CBG_07982</name>
</gene>
<dbReference type="WormBase" id="CBG07982">
    <property type="protein sequence ID" value="CBP41598"/>
    <property type="gene ID" value="WBGene00029859"/>
</dbReference>
<dbReference type="FunCoup" id="A8X5I1">
    <property type="interactions" value="4"/>
</dbReference>
<evidence type="ECO:0000256" key="1">
    <source>
        <dbReference type="SAM" id="MobiDB-lite"/>
    </source>
</evidence>
<dbReference type="InParanoid" id="A8X5I1"/>
<dbReference type="CTD" id="8588096"/>
<dbReference type="SUPFAM" id="SSF56436">
    <property type="entry name" value="C-type lectin-like"/>
    <property type="match status" value="1"/>
</dbReference>
<proteinExistence type="predicted"/>
<evidence type="ECO:0000259" key="3">
    <source>
        <dbReference type="SMART" id="SM00034"/>
    </source>
</evidence>
<dbReference type="AlphaFoldDB" id="A8X5I1"/>
<sequence>MRSKLPGYPQKTMNLLSHFLLSLIFWITVVFGSFEPKKKIIIKKEFLSSYSSSSSSSWSSEEHHHHHKRRPHRPRPFPSRPRPSAPRRCPDGWEMFNRAQGSWCVKVFYGPGTQAAALQGCQAQQATLTGVQDNTERLAIAAAARLVINQNGGGQGDVWLGATRKPTCPVASSCNGLLTFDWTDGTTTGIAGFKFAPTEPNGIIYPNWHNSNPWGQQNCLVELISGNSEVAKFGYAHGDMDDQHCQNTFRMYACGKKP</sequence>
<feature type="region of interest" description="Disordered" evidence="1">
    <location>
        <begin position="55"/>
        <end position="87"/>
    </location>
</feature>
<dbReference type="eggNOG" id="KOG4297">
    <property type="taxonomic scope" value="Eukaryota"/>
</dbReference>
<dbReference type="InterPro" id="IPR016187">
    <property type="entry name" value="CTDL_fold"/>
</dbReference>
<dbReference type="SMART" id="SM00034">
    <property type="entry name" value="CLECT"/>
    <property type="match status" value="1"/>
</dbReference>
<reference evidence="4 5" key="2">
    <citation type="journal article" date="2011" name="PLoS Genet.">
        <title>Caenorhabditis briggsae recombinant inbred line genotypes reveal inter-strain incompatibility and the evolution of recombination.</title>
        <authorList>
            <person name="Ross J.A."/>
            <person name="Koboldt D.C."/>
            <person name="Staisch J.E."/>
            <person name="Chamberlin H.M."/>
            <person name="Gupta B.P."/>
            <person name="Miller R.D."/>
            <person name="Baird S.E."/>
            <person name="Haag E.S."/>
        </authorList>
    </citation>
    <scope>NUCLEOTIDE SEQUENCE [LARGE SCALE GENOMIC DNA]</scope>
    <source>
        <strain evidence="4 5">AF16</strain>
    </source>
</reference>
<keyword evidence="2" id="KW-0812">Transmembrane</keyword>
<feature type="compositionally biased region" description="Basic residues" evidence="1">
    <location>
        <begin position="64"/>
        <end position="75"/>
    </location>
</feature>
<keyword evidence="2" id="KW-0472">Membrane</keyword>
<dbReference type="Proteomes" id="UP000008549">
    <property type="component" value="Unassembled WGS sequence"/>
</dbReference>
<dbReference type="RefSeq" id="XP_045093625.1">
    <property type="nucleotide sequence ID" value="XM_045241521.1"/>
</dbReference>
<dbReference type="InterPro" id="IPR016186">
    <property type="entry name" value="C-type_lectin-like/link_sf"/>
</dbReference>
<dbReference type="KEGG" id="cbr:CBG_07982"/>
<dbReference type="EMBL" id="HE600996">
    <property type="protein sequence ID" value="CAP27892.2"/>
    <property type="molecule type" value="Genomic_DNA"/>
</dbReference>
<dbReference type="Gene3D" id="3.10.100.10">
    <property type="entry name" value="Mannose-Binding Protein A, subunit A"/>
    <property type="match status" value="1"/>
</dbReference>
<organism evidence="4 5">
    <name type="scientific">Caenorhabditis briggsae</name>
    <dbReference type="NCBI Taxonomy" id="6238"/>
    <lineage>
        <taxon>Eukaryota</taxon>
        <taxon>Metazoa</taxon>
        <taxon>Ecdysozoa</taxon>
        <taxon>Nematoda</taxon>
        <taxon>Chromadorea</taxon>
        <taxon>Rhabditida</taxon>
        <taxon>Rhabditina</taxon>
        <taxon>Rhabditomorpha</taxon>
        <taxon>Rhabditoidea</taxon>
        <taxon>Rhabditidae</taxon>
        <taxon>Peloderinae</taxon>
        <taxon>Caenorhabditis</taxon>
    </lineage>
</organism>
<dbReference type="InterPro" id="IPR001304">
    <property type="entry name" value="C-type_lectin-like"/>
</dbReference>
<evidence type="ECO:0000256" key="2">
    <source>
        <dbReference type="SAM" id="Phobius"/>
    </source>
</evidence>
<dbReference type="PANTHER" id="PTHR47517:SF2">
    <property type="entry name" value="C-TYPE LECTIN DOMAIN-CONTAINING PROTEIN"/>
    <property type="match status" value="1"/>
</dbReference>
<reference evidence="4 5" key="1">
    <citation type="journal article" date="2003" name="PLoS Biol.">
        <title>The genome sequence of Caenorhabditis briggsae: a platform for comparative genomics.</title>
        <authorList>
            <person name="Stein L.D."/>
            <person name="Bao Z."/>
            <person name="Blasiar D."/>
            <person name="Blumenthal T."/>
            <person name="Brent M.R."/>
            <person name="Chen N."/>
            <person name="Chinwalla A."/>
            <person name="Clarke L."/>
            <person name="Clee C."/>
            <person name="Coghlan A."/>
            <person name="Coulson A."/>
            <person name="D'Eustachio P."/>
            <person name="Fitch D.H."/>
            <person name="Fulton L.A."/>
            <person name="Fulton R.E."/>
            <person name="Griffiths-Jones S."/>
            <person name="Harris T.W."/>
            <person name="Hillier L.W."/>
            <person name="Kamath R."/>
            <person name="Kuwabara P.E."/>
            <person name="Mardis E.R."/>
            <person name="Marra M.A."/>
            <person name="Miner T.L."/>
            <person name="Minx P."/>
            <person name="Mullikin J.C."/>
            <person name="Plumb R.W."/>
            <person name="Rogers J."/>
            <person name="Schein J.E."/>
            <person name="Sohrmann M."/>
            <person name="Spieth J."/>
            <person name="Stajich J.E."/>
            <person name="Wei C."/>
            <person name="Willey D."/>
            <person name="Wilson R.K."/>
            <person name="Durbin R."/>
            <person name="Waterston R.H."/>
        </authorList>
    </citation>
    <scope>NUCLEOTIDE SEQUENCE [LARGE SCALE GENOMIC DNA]</scope>
    <source>
        <strain evidence="4 5">AF16</strain>
    </source>
</reference>
<evidence type="ECO:0000313" key="6">
    <source>
        <dbReference type="WormBase" id="CBG07982"/>
    </source>
</evidence>
<dbReference type="GeneID" id="8588096"/>
<dbReference type="OMA" id="GQQNCLV"/>
<feature type="domain" description="C-type lectin" evidence="3">
    <location>
        <begin position="89"/>
        <end position="255"/>
    </location>
</feature>
<dbReference type="CDD" id="cd00037">
    <property type="entry name" value="CLECT"/>
    <property type="match status" value="1"/>
</dbReference>
<name>A8X5I1_CAEBR</name>
<dbReference type="PANTHER" id="PTHR47517">
    <property type="entry name" value="C-TYPE LECTIN-RELATED"/>
    <property type="match status" value="1"/>
</dbReference>
<keyword evidence="2" id="KW-1133">Transmembrane helix</keyword>
<evidence type="ECO:0000313" key="4">
    <source>
        <dbReference type="EMBL" id="CAP27892.2"/>
    </source>
</evidence>
<keyword evidence="5" id="KW-1185">Reference proteome</keyword>
<evidence type="ECO:0000313" key="5">
    <source>
        <dbReference type="Proteomes" id="UP000008549"/>
    </source>
</evidence>